<keyword evidence="2" id="KW-0269">Exonuclease</keyword>
<dbReference type="InterPro" id="IPR012337">
    <property type="entry name" value="RNaseH-like_sf"/>
</dbReference>
<dbReference type="InterPro" id="IPR036397">
    <property type="entry name" value="RNaseH_sf"/>
</dbReference>
<dbReference type="PANTHER" id="PTHR23044:SF61">
    <property type="entry name" value="3'-5' EXORIBONUCLEASE 1-RELATED"/>
    <property type="match status" value="1"/>
</dbReference>
<dbReference type="GO" id="GO:0003676">
    <property type="term" value="F:nucleic acid binding"/>
    <property type="evidence" value="ECO:0007669"/>
    <property type="project" value="InterPro"/>
</dbReference>
<gene>
    <name evidence="2" type="ORF">HaLaN_30079</name>
</gene>
<keyword evidence="2" id="KW-0378">Hydrolase</keyword>
<feature type="domain" description="Exonuclease" evidence="1">
    <location>
        <begin position="5"/>
        <end position="61"/>
    </location>
</feature>
<dbReference type="InterPro" id="IPR051274">
    <property type="entry name" value="3-5_Exoribonuclease"/>
</dbReference>
<proteinExistence type="predicted"/>
<dbReference type="Gene3D" id="3.30.420.10">
    <property type="entry name" value="Ribonuclease H-like superfamily/Ribonuclease H"/>
    <property type="match status" value="1"/>
</dbReference>
<keyword evidence="3" id="KW-1185">Reference proteome</keyword>
<dbReference type="GO" id="GO:0004527">
    <property type="term" value="F:exonuclease activity"/>
    <property type="evidence" value="ECO:0007669"/>
    <property type="project" value="UniProtKB-KW"/>
</dbReference>
<protein>
    <submittedName>
        <fullName evidence="2">Exonuclease domain-containing protein</fullName>
    </submittedName>
</protein>
<evidence type="ECO:0000313" key="2">
    <source>
        <dbReference type="EMBL" id="GFH31105.1"/>
    </source>
</evidence>
<dbReference type="InterPro" id="IPR013520">
    <property type="entry name" value="Ribonucl_H"/>
</dbReference>
<comment type="caution">
    <text evidence="2">The sequence shown here is derived from an EMBL/GenBank/DDBJ whole genome shotgun (WGS) entry which is preliminary data.</text>
</comment>
<name>A0A6A0AEJ1_HAELA</name>
<evidence type="ECO:0000313" key="3">
    <source>
        <dbReference type="Proteomes" id="UP000485058"/>
    </source>
</evidence>
<organism evidence="2 3">
    <name type="scientific">Haematococcus lacustris</name>
    <name type="common">Green alga</name>
    <name type="synonym">Haematococcus pluvialis</name>
    <dbReference type="NCBI Taxonomy" id="44745"/>
    <lineage>
        <taxon>Eukaryota</taxon>
        <taxon>Viridiplantae</taxon>
        <taxon>Chlorophyta</taxon>
        <taxon>core chlorophytes</taxon>
        <taxon>Chlorophyceae</taxon>
        <taxon>CS clade</taxon>
        <taxon>Chlamydomonadales</taxon>
        <taxon>Haematococcaceae</taxon>
        <taxon>Haematococcus</taxon>
    </lineage>
</organism>
<dbReference type="SUPFAM" id="SSF53098">
    <property type="entry name" value="Ribonuclease H-like"/>
    <property type="match status" value="1"/>
</dbReference>
<dbReference type="EMBL" id="BLLF01005376">
    <property type="protein sequence ID" value="GFH31105.1"/>
    <property type="molecule type" value="Genomic_DNA"/>
</dbReference>
<reference evidence="2 3" key="1">
    <citation type="submission" date="2020-02" db="EMBL/GenBank/DDBJ databases">
        <title>Draft genome sequence of Haematococcus lacustris strain NIES-144.</title>
        <authorList>
            <person name="Morimoto D."/>
            <person name="Nakagawa S."/>
            <person name="Yoshida T."/>
            <person name="Sawayama S."/>
        </authorList>
    </citation>
    <scope>NUCLEOTIDE SEQUENCE [LARGE SCALE GENOMIC DNA]</scope>
    <source>
        <strain evidence="2 3">NIES-144</strain>
    </source>
</reference>
<dbReference type="PANTHER" id="PTHR23044">
    <property type="entry name" value="3'-5' EXONUCLEASE ERI1-RELATED"/>
    <property type="match status" value="1"/>
</dbReference>
<sequence>MAPMEVIELAAVVVDCCSLTQVGEFQSFVRPTAHPLLDPFCTQLTNIQQHQVDQAPELEQAV</sequence>
<accession>A0A6A0AEJ1</accession>
<dbReference type="Pfam" id="PF00929">
    <property type="entry name" value="RNase_T"/>
    <property type="match status" value="1"/>
</dbReference>
<dbReference type="AlphaFoldDB" id="A0A6A0AEJ1"/>
<dbReference type="Proteomes" id="UP000485058">
    <property type="component" value="Unassembled WGS sequence"/>
</dbReference>
<keyword evidence="2" id="KW-0540">Nuclease</keyword>
<evidence type="ECO:0000259" key="1">
    <source>
        <dbReference type="Pfam" id="PF00929"/>
    </source>
</evidence>